<feature type="transmembrane region" description="Helical" evidence="1">
    <location>
        <begin position="20"/>
        <end position="40"/>
    </location>
</feature>
<reference evidence="2" key="1">
    <citation type="submission" date="2023-04" db="EMBL/GenBank/DDBJ databases">
        <authorList>
            <consortium name="ELIXIR-Norway"/>
        </authorList>
    </citation>
    <scope>NUCLEOTIDE SEQUENCE [LARGE SCALE GENOMIC DNA]</scope>
</reference>
<protein>
    <submittedName>
        <fullName evidence="2">Uncharacterized protein</fullName>
    </submittedName>
</protein>
<keyword evidence="1" id="KW-0472">Membrane</keyword>
<accession>A0ABN8YA93</accession>
<keyword evidence="1" id="KW-0812">Transmembrane</keyword>
<name>A0ABN8YA93_RANTA</name>
<evidence type="ECO:0000256" key="1">
    <source>
        <dbReference type="SAM" id="Phobius"/>
    </source>
</evidence>
<evidence type="ECO:0000313" key="3">
    <source>
        <dbReference type="Proteomes" id="UP001176941"/>
    </source>
</evidence>
<organism evidence="2 3">
    <name type="scientific">Rangifer tarandus platyrhynchus</name>
    <name type="common">Svalbard reindeer</name>
    <dbReference type="NCBI Taxonomy" id="3082113"/>
    <lineage>
        <taxon>Eukaryota</taxon>
        <taxon>Metazoa</taxon>
        <taxon>Chordata</taxon>
        <taxon>Craniata</taxon>
        <taxon>Vertebrata</taxon>
        <taxon>Euteleostomi</taxon>
        <taxon>Mammalia</taxon>
        <taxon>Eutheria</taxon>
        <taxon>Laurasiatheria</taxon>
        <taxon>Artiodactyla</taxon>
        <taxon>Ruminantia</taxon>
        <taxon>Pecora</taxon>
        <taxon>Cervidae</taxon>
        <taxon>Odocoileinae</taxon>
        <taxon>Rangifer</taxon>
    </lineage>
</organism>
<sequence>MDCSTPGFPVLHQFPELAQTLVYLILCRPLLLLLSVFPSIRVFSNKSPSHQVAKYWSFSNSVNLSNENSGLISFRIDWFELLEIQGILENRSAKGTSYRPRCGGRILIC</sequence>
<gene>
    <name evidence="2" type="ORF">MRATA1EN1_LOCUS7435</name>
</gene>
<evidence type="ECO:0000313" key="2">
    <source>
        <dbReference type="EMBL" id="CAI9158473.1"/>
    </source>
</evidence>
<keyword evidence="3" id="KW-1185">Reference proteome</keyword>
<dbReference type="Proteomes" id="UP001176941">
    <property type="component" value="Chromosome 17"/>
</dbReference>
<proteinExistence type="predicted"/>
<keyword evidence="1" id="KW-1133">Transmembrane helix</keyword>
<dbReference type="EMBL" id="OX459953">
    <property type="protein sequence ID" value="CAI9158473.1"/>
    <property type="molecule type" value="Genomic_DNA"/>
</dbReference>